<reference evidence="3 4" key="1">
    <citation type="journal article" date="2014" name="Nature">
        <title>An environmental bacterial taxon with a large and distinct metabolic repertoire.</title>
        <authorList>
            <person name="Wilson M.C."/>
            <person name="Mori T."/>
            <person name="Ruckert C."/>
            <person name="Uria A.R."/>
            <person name="Helf M.J."/>
            <person name="Takada K."/>
            <person name="Gernert C."/>
            <person name="Steffens U.A."/>
            <person name="Heycke N."/>
            <person name="Schmitt S."/>
            <person name="Rinke C."/>
            <person name="Helfrich E.J."/>
            <person name="Brachmann A.O."/>
            <person name="Gurgui C."/>
            <person name="Wakimoto T."/>
            <person name="Kracht M."/>
            <person name="Crusemann M."/>
            <person name="Hentschel U."/>
            <person name="Abe I."/>
            <person name="Matsunaga S."/>
            <person name="Kalinowski J."/>
            <person name="Takeyama H."/>
            <person name="Piel J."/>
        </authorList>
    </citation>
    <scope>NUCLEOTIDE SEQUENCE [LARGE SCALE GENOMIC DNA]</scope>
    <source>
        <strain evidence="4">TSY1</strain>
    </source>
</reference>
<dbReference type="Gene3D" id="3.40.50.620">
    <property type="entry name" value="HUPs"/>
    <property type="match status" value="1"/>
</dbReference>
<accession>W4LJI5</accession>
<dbReference type="EMBL" id="AZHW01000656">
    <property type="protein sequence ID" value="ETW97506.1"/>
    <property type="molecule type" value="Genomic_DNA"/>
</dbReference>
<protein>
    <recommendedName>
        <fullName evidence="2">UspA domain-containing protein</fullName>
    </recommendedName>
</protein>
<organism evidence="3 4">
    <name type="scientific">Entotheonella factor</name>
    <dbReference type="NCBI Taxonomy" id="1429438"/>
    <lineage>
        <taxon>Bacteria</taxon>
        <taxon>Pseudomonadati</taxon>
        <taxon>Nitrospinota/Tectimicrobiota group</taxon>
        <taxon>Candidatus Tectimicrobiota</taxon>
        <taxon>Candidatus Entotheonellia</taxon>
        <taxon>Candidatus Entotheonellales</taxon>
        <taxon>Candidatus Entotheonellaceae</taxon>
        <taxon>Candidatus Entotheonella</taxon>
    </lineage>
</organism>
<dbReference type="AlphaFoldDB" id="W4LJI5"/>
<evidence type="ECO:0000313" key="3">
    <source>
        <dbReference type="EMBL" id="ETW97506.1"/>
    </source>
</evidence>
<dbReference type="InterPro" id="IPR014729">
    <property type="entry name" value="Rossmann-like_a/b/a_fold"/>
</dbReference>
<feature type="domain" description="UspA" evidence="2">
    <location>
        <begin position="13"/>
        <end position="147"/>
    </location>
</feature>
<proteinExistence type="inferred from homology"/>
<sequence length="157" mass="16513">MMDVLQGVEDVVYKTILVPLDGSDLAASILDQVGALAQGYGARLLLMTVGSSLPVSLPRVQDIQLSLTFQAEAYLERIRDRLTSNGLQVETTVCIGDPASEILEMSERHQVDLIVINSRGGQGAPSPFLGSVAAKVAGASAIPVFVLHAKAGGEAQR</sequence>
<evidence type="ECO:0000256" key="1">
    <source>
        <dbReference type="ARBA" id="ARBA00008791"/>
    </source>
</evidence>
<comment type="similarity">
    <text evidence="1">Belongs to the universal stress protein A family.</text>
</comment>
<dbReference type="InterPro" id="IPR006016">
    <property type="entry name" value="UspA"/>
</dbReference>
<dbReference type="InterPro" id="IPR006015">
    <property type="entry name" value="Universal_stress_UspA"/>
</dbReference>
<dbReference type="SUPFAM" id="SSF52402">
    <property type="entry name" value="Adenine nucleotide alpha hydrolases-like"/>
    <property type="match status" value="1"/>
</dbReference>
<dbReference type="CDD" id="cd00293">
    <property type="entry name" value="USP-like"/>
    <property type="match status" value="1"/>
</dbReference>
<gene>
    <name evidence="3" type="ORF">ETSY1_22395</name>
</gene>
<dbReference type="PRINTS" id="PR01438">
    <property type="entry name" value="UNVRSLSTRESS"/>
</dbReference>
<evidence type="ECO:0000313" key="4">
    <source>
        <dbReference type="Proteomes" id="UP000019141"/>
    </source>
</evidence>
<keyword evidence="4" id="KW-1185">Reference proteome</keyword>
<name>W4LJI5_ENTF1</name>
<dbReference type="Pfam" id="PF00582">
    <property type="entry name" value="Usp"/>
    <property type="match status" value="1"/>
</dbReference>
<dbReference type="Proteomes" id="UP000019141">
    <property type="component" value="Unassembled WGS sequence"/>
</dbReference>
<dbReference type="PANTHER" id="PTHR46268">
    <property type="entry name" value="STRESS RESPONSE PROTEIN NHAX"/>
    <property type="match status" value="1"/>
</dbReference>
<evidence type="ECO:0000259" key="2">
    <source>
        <dbReference type="Pfam" id="PF00582"/>
    </source>
</evidence>
<comment type="caution">
    <text evidence="3">The sequence shown here is derived from an EMBL/GenBank/DDBJ whole genome shotgun (WGS) entry which is preliminary data.</text>
</comment>
<dbReference type="HOGENOM" id="CLU_049301_11_0_7"/>
<dbReference type="PANTHER" id="PTHR46268:SF6">
    <property type="entry name" value="UNIVERSAL STRESS PROTEIN UP12"/>
    <property type="match status" value="1"/>
</dbReference>
<dbReference type="PATRIC" id="fig|1429438.4.peg.4322"/>